<keyword evidence="1" id="KW-0694">RNA-binding</keyword>
<dbReference type="Pfam" id="PF01652">
    <property type="entry name" value="IF4E"/>
    <property type="match status" value="1"/>
</dbReference>
<feature type="region of interest" description="Disordered" evidence="2">
    <location>
        <begin position="147"/>
        <end position="180"/>
    </location>
</feature>
<dbReference type="AlphaFoldDB" id="A0A1G4IB73"/>
<evidence type="ECO:0000313" key="3">
    <source>
        <dbReference type="EMBL" id="SCU69163.1"/>
    </source>
</evidence>
<dbReference type="GO" id="GO:0000340">
    <property type="term" value="F:RNA 7-methylguanosine cap binding"/>
    <property type="evidence" value="ECO:0007669"/>
    <property type="project" value="TreeGrafter"/>
</dbReference>
<gene>
    <name evidence="3" type="ORF">TEOVI_000072000</name>
</gene>
<protein>
    <submittedName>
        <fullName evidence="3">Eukaryotic translation initiation factor 4E, putative</fullName>
    </submittedName>
</protein>
<dbReference type="GO" id="GO:0016281">
    <property type="term" value="C:eukaryotic translation initiation factor 4F complex"/>
    <property type="evidence" value="ECO:0007669"/>
    <property type="project" value="TreeGrafter"/>
</dbReference>
<comment type="caution">
    <text evidence="3">The sequence shown here is derived from an EMBL/GenBank/DDBJ whole genome shotgun (WGS) entry which is preliminary data.</text>
</comment>
<dbReference type="InterPro" id="IPR023398">
    <property type="entry name" value="TIF_eIF4e-like"/>
</dbReference>
<dbReference type="InterPro" id="IPR001040">
    <property type="entry name" value="TIF_eIF_4E"/>
</dbReference>
<dbReference type="EMBL" id="CZPT02001167">
    <property type="protein sequence ID" value="SCU69163.1"/>
    <property type="molecule type" value="Genomic_DNA"/>
</dbReference>
<feature type="region of interest" description="Disordered" evidence="2">
    <location>
        <begin position="61"/>
        <end position="93"/>
    </location>
</feature>
<dbReference type="Gene3D" id="3.30.760.10">
    <property type="entry name" value="RNA Cap, Translation Initiation Factor Eif4e"/>
    <property type="match status" value="1"/>
</dbReference>
<comment type="similarity">
    <text evidence="1">Belongs to the eukaryotic initiation factor 4E family.</text>
</comment>
<keyword evidence="1 3" id="KW-0396">Initiation factor</keyword>
<dbReference type="VEuPathDB" id="TriTrypDB:TEOVI_000072000"/>
<dbReference type="GO" id="GO:0003743">
    <property type="term" value="F:translation initiation factor activity"/>
    <property type="evidence" value="ECO:0007669"/>
    <property type="project" value="UniProtKB-KW"/>
</dbReference>
<feature type="compositionally biased region" description="Low complexity" evidence="2">
    <location>
        <begin position="61"/>
        <end position="83"/>
    </location>
</feature>
<dbReference type="Proteomes" id="UP000195570">
    <property type="component" value="Unassembled WGS sequence"/>
</dbReference>
<feature type="compositionally biased region" description="Polar residues" evidence="2">
    <location>
        <begin position="149"/>
        <end position="175"/>
    </location>
</feature>
<keyword evidence="4" id="KW-1185">Reference proteome</keyword>
<name>A0A1G4IB73_TRYEQ</name>
<organism evidence="3 4">
    <name type="scientific">Trypanosoma equiperdum</name>
    <dbReference type="NCBI Taxonomy" id="5694"/>
    <lineage>
        <taxon>Eukaryota</taxon>
        <taxon>Discoba</taxon>
        <taxon>Euglenozoa</taxon>
        <taxon>Kinetoplastea</taxon>
        <taxon>Metakinetoplastina</taxon>
        <taxon>Trypanosomatida</taxon>
        <taxon>Trypanosomatidae</taxon>
        <taxon>Trypanosoma</taxon>
    </lineage>
</organism>
<dbReference type="PANTHER" id="PTHR11960">
    <property type="entry name" value="EUKARYOTIC TRANSLATION INITIATION FACTOR 4E RELATED"/>
    <property type="match status" value="1"/>
</dbReference>
<reference evidence="3" key="1">
    <citation type="submission" date="2016-09" db="EMBL/GenBank/DDBJ databases">
        <authorList>
            <person name="Hebert L."/>
            <person name="Moumen B."/>
        </authorList>
    </citation>
    <scope>NUCLEOTIDE SEQUENCE [LARGE SCALE GENOMIC DNA]</scope>
    <source>
        <strain evidence="3">OVI</strain>
    </source>
</reference>
<dbReference type="PANTHER" id="PTHR11960:SF18">
    <property type="entry name" value="EUKARYOTIC TRANSLATION INITIATION FACTOR 4E HOMOLOGOUS PROTEIN, ISOFORM B"/>
    <property type="match status" value="1"/>
</dbReference>
<dbReference type="SUPFAM" id="SSF55418">
    <property type="entry name" value="eIF4e-like"/>
    <property type="match status" value="1"/>
</dbReference>
<dbReference type="SMR" id="A0A1G4IB73"/>
<sequence>MQNLRADAVEYTPSWQKRSSAVAVTAPTPTTLPARATLPTPKTGFTTSMTSTNTITTHSGFSAQATTPQSPSCPPQGQQQQTVVPPPTRSPVSTHVIPTRMSPVHAPSAAFHMSPNAVSYVPRGAAAGSLMPLPTSTADLAVEKELQRKQQSGSPSTSSWVTTCTKSNGVRSATSPVPKAGSTPIVAEISVDKTDEEVLEISRCSSLKASAPAFLPRRTLNRSNMTKPSPFTLTPDSGDMRFGDPWCLFYLPVGGPDSTRESTYDPTLVFRMDCISSFWKVFNNIPEPTRMCAGTLYLFRDGINPKWEDLRNRDGGIVRAKVRPQVVDDAWLHLLCRTVGESWSRSVRNSVNGIALKVRAAAFMLEVWVTEQTSELMSDISELLHKFLGDAFQVPYIPHSVAQERAATNAAALAVKEKKNRGNRRLW</sequence>
<evidence type="ECO:0000256" key="2">
    <source>
        <dbReference type="SAM" id="MobiDB-lite"/>
    </source>
</evidence>
<proteinExistence type="inferred from homology"/>
<keyword evidence="1" id="KW-0648">Protein biosynthesis</keyword>
<dbReference type="GeneID" id="92374660"/>
<dbReference type="RefSeq" id="XP_067080181.1">
    <property type="nucleotide sequence ID" value="XM_067224080.1"/>
</dbReference>
<evidence type="ECO:0000313" key="4">
    <source>
        <dbReference type="Proteomes" id="UP000195570"/>
    </source>
</evidence>
<accession>A0A1G4IB73</accession>
<evidence type="ECO:0000256" key="1">
    <source>
        <dbReference type="RuleBase" id="RU004374"/>
    </source>
</evidence>